<dbReference type="InterPro" id="IPR050121">
    <property type="entry name" value="Cytochrome_P450_monoxygenase"/>
</dbReference>
<evidence type="ECO:0000256" key="3">
    <source>
        <dbReference type="ARBA" id="ARBA00004721"/>
    </source>
</evidence>
<evidence type="ECO:0000256" key="1">
    <source>
        <dbReference type="ARBA" id="ARBA00001971"/>
    </source>
</evidence>
<keyword evidence="16" id="KW-1185">Reference proteome</keyword>
<evidence type="ECO:0000256" key="7">
    <source>
        <dbReference type="ARBA" id="ARBA00022723"/>
    </source>
</evidence>
<keyword evidence="6 14" id="KW-0812">Transmembrane</keyword>
<sequence>MISQLLIPIAGTILFYVLFHALSIVYRELTSPLRYMVGPKTRSLLLGNSQEMMEDPDLTDRWRSEFGATFRFKGIFGISELHTSDIKAINHVISKSNVYQKAPFARARSGQLTGNGILSVDLDDHKRFRRIVNPAFGVAQMRVITEVFIEKAIQLRDIWAQQVRDNHGTVQIEVVSWLRLMTLEIIGKAGFNYNFDALVPDKNKKPNELNEVLNQIFHSPLSNRYAIFRLAQSLVPILKLVPLPGKSLFLAARTEMFSIGHRILASSKADIITSEGEKNLGGKRDLLSTLLKANLSPDVPANQRLSDRELVSQIPTFFIAGHETTSVAASWALHALSQNIIAQTKLRKELLTVSTDNPTMDELNSLPYLESVVRETLRIYSPVMVRHRMAMQEDVLPLSKPYVDKEGKSHNSLVIPKGQIIYIPILAVNTDKDIWGPDAREWKPERWETIPDEVSAIPTVWGNLLTFFAGPHNCVGSRFAVLELKAMLFTIIRAFEVEKAVPEGGIGRTAESPLRPIVLAEGNRKSSLPLILKAYDVHGV</sequence>
<dbReference type="Proteomes" id="UP001218218">
    <property type="component" value="Unassembled WGS sequence"/>
</dbReference>
<dbReference type="PANTHER" id="PTHR24305">
    <property type="entry name" value="CYTOCHROME P450"/>
    <property type="match status" value="1"/>
</dbReference>
<evidence type="ECO:0000256" key="6">
    <source>
        <dbReference type="ARBA" id="ARBA00022692"/>
    </source>
</evidence>
<gene>
    <name evidence="15" type="ORF">DFH08DRAFT_883525</name>
</gene>
<dbReference type="Pfam" id="PF00067">
    <property type="entry name" value="p450"/>
    <property type="match status" value="1"/>
</dbReference>
<evidence type="ECO:0000256" key="5">
    <source>
        <dbReference type="ARBA" id="ARBA00022617"/>
    </source>
</evidence>
<evidence type="ECO:0000256" key="10">
    <source>
        <dbReference type="ARBA" id="ARBA00023004"/>
    </source>
</evidence>
<name>A0AAD6ZM87_9AGAR</name>
<reference evidence="15" key="1">
    <citation type="submission" date="2023-03" db="EMBL/GenBank/DDBJ databases">
        <title>Massive genome expansion in bonnet fungi (Mycena s.s.) driven by repeated elements and novel gene families across ecological guilds.</title>
        <authorList>
            <consortium name="Lawrence Berkeley National Laboratory"/>
            <person name="Harder C.B."/>
            <person name="Miyauchi S."/>
            <person name="Viragh M."/>
            <person name="Kuo A."/>
            <person name="Thoen E."/>
            <person name="Andreopoulos B."/>
            <person name="Lu D."/>
            <person name="Skrede I."/>
            <person name="Drula E."/>
            <person name="Henrissat B."/>
            <person name="Morin E."/>
            <person name="Kohler A."/>
            <person name="Barry K."/>
            <person name="LaButti K."/>
            <person name="Morin E."/>
            <person name="Salamov A."/>
            <person name="Lipzen A."/>
            <person name="Mereny Z."/>
            <person name="Hegedus B."/>
            <person name="Baldrian P."/>
            <person name="Stursova M."/>
            <person name="Weitz H."/>
            <person name="Taylor A."/>
            <person name="Grigoriev I.V."/>
            <person name="Nagy L.G."/>
            <person name="Martin F."/>
            <person name="Kauserud H."/>
        </authorList>
    </citation>
    <scope>NUCLEOTIDE SEQUENCE</scope>
    <source>
        <strain evidence="15">CBHHK002</strain>
    </source>
</reference>
<dbReference type="Gene3D" id="1.10.630.10">
    <property type="entry name" value="Cytochrome P450"/>
    <property type="match status" value="1"/>
</dbReference>
<dbReference type="InterPro" id="IPR036396">
    <property type="entry name" value="Cyt_P450_sf"/>
</dbReference>
<keyword evidence="10 13" id="KW-0408">Iron</keyword>
<dbReference type="AlphaFoldDB" id="A0AAD6ZM87"/>
<dbReference type="PANTHER" id="PTHR24305:SF166">
    <property type="entry name" value="CYTOCHROME P450 12A4, MITOCHONDRIAL-RELATED"/>
    <property type="match status" value="1"/>
</dbReference>
<dbReference type="PRINTS" id="PR00385">
    <property type="entry name" value="P450"/>
</dbReference>
<accession>A0AAD6ZM87</accession>
<protein>
    <submittedName>
        <fullName evidence="15">Cytochrome P450</fullName>
    </submittedName>
</protein>
<keyword evidence="11" id="KW-0503">Monooxygenase</keyword>
<feature type="transmembrane region" description="Helical" evidence="14">
    <location>
        <begin position="6"/>
        <end position="26"/>
    </location>
</feature>
<dbReference type="PRINTS" id="PR00465">
    <property type="entry name" value="EP450IV"/>
</dbReference>
<comment type="pathway">
    <text evidence="3">Secondary metabolite biosynthesis; terpenoid biosynthesis.</text>
</comment>
<keyword evidence="9" id="KW-0560">Oxidoreductase</keyword>
<dbReference type="InterPro" id="IPR002403">
    <property type="entry name" value="Cyt_P450_E_grp-IV"/>
</dbReference>
<evidence type="ECO:0000256" key="8">
    <source>
        <dbReference type="ARBA" id="ARBA00022989"/>
    </source>
</evidence>
<dbReference type="GO" id="GO:0016705">
    <property type="term" value="F:oxidoreductase activity, acting on paired donors, with incorporation or reduction of molecular oxygen"/>
    <property type="evidence" value="ECO:0007669"/>
    <property type="project" value="InterPro"/>
</dbReference>
<evidence type="ECO:0000256" key="14">
    <source>
        <dbReference type="SAM" id="Phobius"/>
    </source>
</evidence>
<dbReference type="GO" id="GO:0020037">
    <property type="term" value="F:heme binding"/>
    <property type="evidence" value="ECO:0007669"/>
    <property type="project" value="InterPro"/>
</dbReference>
<dbReference type="SUPFAM" id="SSF48264">
    <property type="entry name" value="Cytochrome P450"/>
    <property type="match status" value="1"/>
</dbReference>
<comment type="cofactor">
    <cofactor evidence="1 13">
        <name>heme</name>
        <dbReference type="ChEBI" id="CHEBI:30413"/>
    </cofactor>
</comment>
<keyword evidence="5 13" id="KW-0349">Heme</keyword>
<organism evidence="15 16">
    <name type="scientific">Mycena albidolilacea</name>
    <dbReference type="NCBI Taxonomy" id="1033008"/>
    <lineage>
        <taxon>Eukaryota</taxon>
        <taxon>Fungi</taxon>
        <taxon>Dikarya</taxon>
        <taxon>Basidiomycota</taxon>
        <taxon>Agaricomycotina</taxon>
        <taxon>Agaricomycetes</taxon>
        <taxon>Agaricomycetidae</taxon>
        <taxon>Agaricales</taxon>
        <taxon>Marasmiineae</taxon>
        <taxon>Mycenaceae</taxon>
        <taxon>Mycena</taxon>
    </lineage>
</organism>
<dbReference type="GO" id="GO:0005506">
    <property type="term" value="F:iron ion binding"/>
    <property type="evidence" value="ECO:0007669"/>
    <property type="project" value="InterPro"/>
</dbReference>
<keyword evidence="7 13" id="KW-0479">Metal-binding</keyword>
<evidence type="ECO:0000256" key="12">
    <source>
        <dbReference type="ARBA" id="ARBA00023136"/>
    </source>
</evidence>
<keyword evidence="12 14" id="KW-0472">Membrane</keyword>
<evidence type="ECO:0000313" key="16">
    <source>
        <dbReference type="Proteomes" id="UP001218218"/>
    </source>
</evidence>
<evidence type="ECO:0000256" key="9">
    <source>
        <dbReference type="ARBA" id="ARBA00023002"/>
    </source>
</evidence>
<dbReference type="GO" id="GO:0004497">
    <property type="term" value="F:monooxygenase activity"/>
    <property type="evidence" value="ECO:0007669"/>
    <property type="project" value="UniProtKB-KW"/>
</dbReference>
<evidence type="ECO:0000256" key="13">
    <source>
        <dbReference type="PIRSR" id="PIRSR602403-1"/>
    </source>
</evidence>
<dbReference type="GO" id="GO:0016020">
    <property type="term" value="C:membrane"/>
    <property type="evidence" value="ECO:0007669"/>
    <property type="project" value="UniProtKB-SubCell"/>
</dbReference>
<evidence type="ECO:0000256" key="11">
    <source>
        <dbReference type="ARBA" id="ARBA00023033"/>
    </source>
</evidence>
<comment type="caution">
    <text evidence="15">The sequence shown here is derived from an EMBL/GenBank/DDBJ whole genome shotgun (WGS) entry which is preliminary data.</text>
</comment>
<evidence type="ECO:0000256" key="2">
    <source>
        <dbReference type="ARBA" id="ARBA00004370"/>
    </source>
</evidence>
<dbReference type="EMBL" id="JARIHO010000038">
    <property type="protein sequence ID" value="KAJ7328912.1"/>
    <property type="molecule type" value="Genomic_DNA"/>
</dbReference>
<comment type="subcellular location">
    <subcellularLocation>
        <location evidence="2">Membrane</location>
    </subcellularLocation>
</comment>
<comment type="similarity">
    <text evidence="4">Belongs to the cytochrome P450 family.</text>
</comment>
<evidence type="ECO:0000313" key="15">
    <source>
        <dbReference type="EMBL" id="KAJ7328912.1"/>
    </source>
</evidence>
<keyword evidence="8 14" id="KW-1133">Transmembrane helix</keyword>
<dbReference type="InterPro" id="IPR001128">
    <property type="entry name" value="Cyt_P450"/>
</dbReference>
<feature type="binding site" description="axial binding residue" evidence="13">
    <location>
        <position position="474"/>
    </location>
    <ligand>
        <name>heme</name>
        <dbReference type="ChEBI" id="CHEBI:30413"/>
    </ligand>
    <ligandPart>
        <name>Fe</name>
        <dbReference type="ChEBI" id="CHEBI:18248"/>
    </ligandPart>
</feature>
<evidence type="ECO:0000256" key="4">
    <source>
        <dbReference type="ARBA" id="ARBA00010617"/>
    </source>
</evidence>
<proteinExistence type="inferred from homology"/>